<evidence type="ECO:0000313" key="3">
    <source>
        <dbReference type="Proteomes" id="UP000288395"/>
    </source>
</evidence>
<keyword evidence="1" id="KW-1133">Transmembrane helix</keyword>
<gene>
    <name evidence="2" type="ORF">CWE08_05970</name>
</gene>
<organism evidence="2 3">
    <name type="scientific">Aliidiomarina iranensis</name>
    <dbReference type="NCBI Taxonomy" id="1434071"/>
    <lineage>
        <taxon>Bacteria</taxon>
        <taxon>Pseudomonadati</taxon>
        <taxon>Pseudomonadota</taxon>
        <taxon>Gammaproteobacteria</taxon>
        <taxon>Alteromonadales</taxon>
        <taxon>Idiomarinaceae</taxon>
        <taxon>Aliidiomarina</taxon>
    </lineage>
</organism>
<dbReference type="OrthoDB" id="6397829at2"/>
<reference evidence="3" key="1">
    <citation type="journal article" date="2018" name="Front. Microbiol.">
        <title>Genome-Based Analysis Reveals the Taxonomy and Diversity of the Family Idiomarinaceae.</title>
        <authorList>
            <person name="Liu Y."/>
            <person name="Lai Q."/>
            <person name="Shao Z."/>
        </authorList>
    </citation>
    <scope>NUCLEOTIDE SEQUENCE [LARGE SCALE GENOMIC DNA]</scope>
    <source>
        <strain evidence="3">GBPy7</strain>
    </source>
</reference>
<protein>
    <submittedName>
        <fullName evidence="2">Uncharacterized protein</fullName>
    </submittedName>
</protein>
<dbReference type="EMBL" id="PIPJ01000003">
    <property type="protein sequence ID" value="RUO21137.1"/>
    <property type="molecule type" value="Genomic_DNA"/>
</dbReference>
<keyword evidence="1" id="KW-0472">Membrane</keyword>
<evidence type="ECO:0000256" key="1">
    <source>
        <dbReference type="SAM" id="Phobius"/>
    </source>
</evidence>
<name>A0A432VWV2_9GAMM</name>
<sequence length="384" mass="44059">MSNIIYMAKISNRFPPLALRKLAITHSAEYGSVLKIGGQNWVQLTDSSEPNYMSWALAYFRYSSVLLICQLDSSYLVIAWDQQEAVCNQRVNYEELPKLVACIKNIEGYDPKVFYFIYDQAFLTSLKNEWPDAEQLTDWPDLLKTIPELKLIRSQFKQPLSWGLVSAVCFVLVFLLWPNEPQLEHAPIAPEAPRANLITLLAETPGAVAPLLELDAQFQALLFQLPGWQVAAMEYKQGVLRYRLLRTTGHLSELRRFSERFHTQLLVQGNDVWLQRNVTLPPALTQLSESTQLQPLIHLEDHLNDSIRTLLPGGEPEFQVLNVNDTWGIRRAQVRFEGYFQEDLLTLSGLIDGLPIRLIDVNYRVRDHQLYGYLSIDIYGEHNG</sequence>
<dbReference type="Proteomes" id="UP000288395">
    <property type="component" value="Unassembled WGS sequence"/>
</dbReference>
<feature type="transmembrane region" description="Helical" evidence="1">
    <location>
        <begin position="160"/>
        <end position="177"/>
    </location>
</feature>
<dbReference type="RefSeq" id="WP_126766706.1">
    <property type="nucleotide sequence ID" value="NZ_PIPJ01000003.1"/>
</dbReference>
<evidence type="ECO:0000313" key="2">
    <source>
        <dbReference type="EMBL" id="RUO21137.1"/>
    </source>
</evidence>
<proteinExistence type="predicted"/>
<comment type="caution">
    <text evidence="2">The sequence shown here is derived from an EMBL/GenBank/DDBJ whole genome shotgun (WGS) entry which is preliminary data.</text>
</comment>
<accession>A0A432VWV2</accession>
<keyword evidence="1" id="KW-0812">Transmembrane</keyword>
<keyword evidence="3" id="KW-1185">Reference proteome</keyword>
<dbReference type="AlphaFoldDB" id="A0A432VWV2"/>